<evidence type="ECO:0000313" key="2">
    <source>
        <dbReference type="EMBL" id="SDX85480.1"/>
    </source>
</evidence>
<organism evidence="2 3">
    <name type="scientific">Eubacterium barkeri</name>
    <name type="common">Clostridium barkeri</name>
    <dbReference type="NCBI Taxonomy" id="1528"/>
    <lineage>
        <taxon>Bacteria</taxon>
        <taxon>Bacillati</taxon>
        <taxon>Bacillota</taxon>
        <taxon>Clostridia</taxon>
        <taxon>Eubacteriales</taxon>
        <taxon>Eubacteriaceae</taxon>
        <taxon>Eubacterium</taxon>
    </lineage>
</organism>
<feature type="transmembrane region" description="Helical" evidence="1">
    <location>
        <begin position="73"/>
        <end position="91"/>
    </location>
</feature>
<dbReference type="RefSeq" id="WP_090244784.1">
    <property type="nucleotide sequence ID" value="NZ_FNOU01000009.1"/>
</dbReference>
<protein>
    <submittedName>
        <fullName evidence="2">Uncharacterized conserved protein YybS, DUF2232 family</fullName>
    </submittedName>
</protein>
<feature type="transmembrane region" description="Helical" evidence="1">
    <location>
        <begin position="15"/>
        <end position="36"/>
    </location>
</feature>
<feature type="transmembrane region" description="Helical" evidence="1">
    <location>
        <begin position="103"/>
        <end position="121"/>
    </location>
</feature>
<keyword evidence="1" id="KW-0812">Transmembrane</keyword>
<dbReference type="PANTHER" id="PTHR41324">
    <property type="entry name" value="MEMBRANE PROTEIN-RELATED"/>
    <property type="match status" value="1"/>
</dbReference>
<feature type="transmembrane region" description="Helical" evidence="1">
    <location>
        <begin position="218"/>
        <end position="240"/>
    </location>
</feature>
<name>A0A1H3F3M4_EUBBA</name>
<proteinExistence type="predicted"/>
<keyword evidence="1" id="KW-1133">Transmembrane helix</keyword>
<accession>A0A1H3F3M4</accession>
<evidence type="ECO:0000256" key="1">
    <source>
        <dbReference type="SAM" id="Phobius"/>
    </source>
</evidence>
<dbReference type="InterPro" id="IPR018710">
    <property type="entry name" value="DUF2232"/>
</dbReference>
<reference evidence="3" key="1">
    <citation type="submission" date="2016-10" db="EMBL/GenBank/DDBJ databases">
        <authorList>
            <person name="Varghese N."/>
            <person name="Submissions S."/>
        </authorList>
    </citation>
    <scope>NUCLEOTIDE SEQUENCE [LARGE SCALE GENOMIC DNA]</scope>
    <source>
        <strain evidence="3">VPI 5359</strain>
    </source>
</reference>
<keyword evidence="3" id="KW-1185">Reference proteome</keyword>
<dbReference type="EMBL" id="FNOU01000009">
    <property type="protein sequence ID" value="SDX85480.1"/>
    <property type="molecule type" value="Genomic_DNA"/>
</dbReference>
<evidence type="ECO:0000313" key="3">
    <source>
        <dbReference type="Proteomes" id="UP000199652"/>
    </source>
</evidence>
<gene>
    <name evidence="2" type="ORF">SAMN04488579_1099</name>
</gene>
<dbReference type="PANTHER" id="PTHR41324:SF1">
    <property type="entry name" value="DUF2232 DOMAIN-CONTAINING PROTEIN"/>
    <property type="match status" value="1"/>
</dbReference>
<sequence>MKPKALTEGALLCGLSVILALLCYYVPFMIIFYIFIPAPIVVLCRRQGFGVSMISSAAATLILFLLVDVLSAATFGMYLILVGCGLGYAYFKEKSGFTKMMAAYLSVLITLLGMLVIAQLVTGQNFIEMLSTELTAVGNQVMDTYRSIGLLSGDQLSQMQTILDQMLTSIKMTIPLAFLMMPFFIAWANVVVCDTLLKRLKVPVTAMPSLSQWRVPRSLKTFLLIIVMFLLVVQIGGLTMIPEIYTYTLMQIVYYVYILMGVGFLFWLVNRKRKKESMGLKVLIVAICLLVPFTSYIISMLGVADIYMNVRQLIEMKDGMKK</sequence>
<dbReference type="Pfam" id="PF09991">
    <property type="entry name" value="DUF2232"/>
    <property type="match status" value="1"/>
</dbReference>
<feature type="transmembrane region" description="Helical" evidence="1">
    <location>
        <begin position="176"/>
        <end position="197"/>
    </location>
</feature>
<feature type="transmembrane region" description="Helical" evidence="1">
    <location>
        <begin position="48"/>
        <end position="67"/>
    </location>
</feature>
<dbReference type="Proteomes" id="UP000199652">
    <property type="component" value="Unassembled WGS sequence"/>
</dbReference>
<dbReference type="AlphaFoldDB" id="A0A1H3F3M4"/>
<feature type="transmembrane region" description="Helical" evidence="1">
    <location>
        <begin position="282"/>
        <end position="308"/>
    </location>
</feature>
<dbReference type="OrthoDB" id="1777426at2"/>
<feature type="transmembrane region" description="Helical" evidence="1">
    <location>
        <begin position="252"/>
        <end position="270"/>
    </location>
</feature>
<keyword evidence="1" id="KW-0472">Membrane</keyword>
<dbReference type="STRING" id="1528.SAMN04488579_1099"/>